<dbReference type="PROSITE" id="PS00211">
    <property type="entry name" value="ABC_TRANSPORTER_1"/>
    <property type="match status" value="2"/>
</dbReference>
<dbReference type="GO" id="GO:0005524">
    <property type="term" value="F:ATP binding"/>
    <property type="evidence" value="ECO:0007669"/>
    <property type="project" value="UniProtKB-KW"/>
</dbReference>
<dbReference type="SMART" id="SM00382">
    <property type="entry name" value="AAA"/>
    <property type="match status" value="2"/>
</dbReference>
<dbReference type="InterPro" id="IPR050319">
    <property type="entry name" value="ABC_transp_ATP-bind"/>
</dbReference>
<organism evidence="6 7">
    <name type="scientific">Dichelobacter nodosus (strain VCS1703A)</name>
    <dbReference type="NCBI Taxonomy" id="246195"/>
    <lineage>
        <taxon>Bacteria</taxon>
        <taxon>Pseudomonadati</taxon>
        <taxon>Pseudomonadota</taxon>
        <taxon>Gammaproteobacteria</taxon>
        <taxon>Cardiobacteriales</taxon>
        <taxon>Cardiobacteriaceae</taxon>
        <taxon>Dichelobacter</taxon>
    </lineage>
</organism>
<dbReference type="Proteomes" id="UP000000248">
    <property type="component" value="Chromosome"/>
</dbReference>
<evidence type="ECO:0000313" key="6">
    <source>
        <dbReference type="EMBL" id="ABQ13786.1"/>
    </source>
</evidence>
<comment type="similarity">
    <text evidence="1">Belongs to the ABC transporter superfamily.</text>
</comment>
<dbReference type="PANTHER" id="PTHR43776">
    <property type="entry name" value="TRANSPORT ATP-BINDING PROTEIN"/>
    <property type="match status" value="1"/>
</dbReference>
<dbReference type="CDD" id="cd03257">
    <property type="entry name" value="ABC_NikE_OppD_transporters"/>
    <property type="match status" value="2"/>
</dbReference>
<dbReference type="NCBIfam" id="NF008453">
    <property type="entry name" value="PRK11308.1"/>
    <property type="match status" value="2"/>
</dbReference>
<dbReference type="EMBL" id="CP000513">
    <property type="protein sequence ID" value="ABQ13786.1"/>
    <property type="molecule type" value="Genomic_DNA"/>
</dbReference>
<dbReference type="FunFam" id="3.40.50.300:FF:000016">
    <property type="entry name" value="Oligopeptide ABC transporter ATP-binding component"/>
    <property type="match status" value="1"/>
</dbReference>
<keyword evidence="3" id="KW-0547">Nucleotide-binding</keyword>
<dbReference type="NCBIfam" id="NF007739">
    <property type="entry name" value="PRK10419.1"/>
    <property type="match status" value="2"/>
</dbReference>
<dbReference type="AlphaFoldDB" id="A5EVT1"/>
<dbReference type="PROSITE" id="PS50893">
    <property type="entry name" value="ABC_TRANSPORTER_2"/>
    <property type="match status" value="2"/>
</dbReference>
<dbReference type="InterPro" id="IPR003439">
    <property type="entry name" value="ABC_transporter-like_ATP-bd"/>
</dbReference>
<dbReference type="OrthoDB" id="9784450at2"/>
<dbReference type="KEGG" id="dno:DNO_0456"/>
<gene>
    <name evidence="6" type="ordered locus">DNO_0456</name>
</gene>
<dbReference type="Pfam" id="PF00005">
    <property type="entry name" value="ABC_tran"/>
    <property type="match status" value="2"/>
</dbReference>
<feature type="domain" description="ABC transporter" evidence="5">
    <location>
        <begin position="6"/>
        <end position="257"/>
    </location>
</feature>
<feature type="domain" description="ABC transporter" evidence="5">
    <location>
        <begin position="281"/>
        <end position="524"/>
    </location>
</feature>
<keyword evidence="4" id="KW-0067">ATP-binding</keyword>
<protein>
    <submittedName>
        <fullName evidence="6">ABC transporter domain protein</fullName>
    </submittedName>
</protein>
<keyword evidence="2" id="KW-0813">Transport</keyword>
<dbReference type="eggNOG" id="COG4172">
    <property type="taxonomic scope" value="Bacteria"/>
</dbReference>
<dbReference type="Pfam" id="PF08352">
    <property type="entry name" value="oligo_HPY"/>
    <property type="match status" value="2"/>
</dbReference>
<evidence type="ECO:0000256" key="2">
    <source>
        <dbReference type="ARBA" id="ARBA00022448"/>
    </source>
</evidence>
<evidence type="ECO:0000256" key="1">
    <source>
        <dbReference type="ARBA" id="ARBA00005417"/>
    </source>
</evidence>
<dbReference type="InterPro" id="IPR027417">
    <property type="entry name" value="P-loop_NTPase"/>
</dbReference>
<dbReference type="RefSeq" id="WP_012030794.1">
    <property type="nucleotide sequence ID" value="NC_009446.1"/>
</dbReference>
<dbReference type="PANTHER" id="PTHR43776:SF7">
    <property type="entry name" value="D,D-DIPEPTIDE TRANSPORT ATP-BINDING PROTEIN DDPF-RELATED"/>
    <property type="match status" value="1"/>
</dbReference>
<dbReference type="SUPFAM" id="SSF52540">
    <property type="entry name" value="P-loop containing nucleoside triphosphate hydrolases"/>
    <property type="match status" value="2"/>
</dbReference>
<reference evidence="6 7" key="1">
    <citation type="journal article" date="2007" name="Nat. Biotechnol.">
        <title>Genome sequence and identification of candidate vaccine antigens from the animal pathogen Dichelobacter nodosus.</title>
        <authorList>
            <person name="Myers G.S."/>
            <person name="Parker D."/>
            <person name="Al-Hasani K."/>
            <person name="Kennan R.M."/>
            <person name="Seemann T."/>
            <person name="Ren Q."/>
            <person name="Badger J.H."/>
            <person name="Selengut J.D."/>
            <person name="Deboy R.T."/>
            <person name="Tettelin H."/>
            <person name="Boyce J.D."/>
            <person name="McCarl V.P."/>
            <person name="Han X."/>
            <person name="Nelson W.C."/>
            <person name="Madupu R."/>
            <person name="Mohamoud Y."/>
            <person name="Holley T."/>
            <person name="Fedorova N."/>
            <person name="Khouri H."/>
            <person name="Bottomley S.P."/>
            <person name="Whittington R.J."/>
            <person name="Adler B."/>
            <person name="Songer J.G."/>
            <person name="Rood J.I."/>
            <person name="Paulsen I.T."/>
        </authorList>
    </citation>
    <scope>NUCLEOTIDE SEQUENCE [LARGE SCALE GENOMIC DNA]</scope>
    <source>
        <strain evidence="6 7">VCS1703A</strain>
    </source>
</reference>
<dbReference type="GO" id="GO:0016887">
    <property type="term" value="F:ATP hydrolysis activity"/>
    <property type="evidence" value="ECO:0007669"/>
    <property type="project" value="InterPro"/>
</dbReference>
<keyword evidence="7" id="KW-1185">Reference proteome</keyword>
<evidence type="ECO:0000313" key="7">
    <source>
        <dbReference type="Proteomes" id="UP000000248"/>
    </source>
</evidence>
<evidence type="ECO:0000256" key="4">
    <source>
        <dbReference type="ARBA" id="ARBA00022840"/>
    </source>
</evidence>
<evidence type="ECO:0000259" key="5">
    <source>
        <dbReference type="PROSITE" id="PS50893"/>
    </source>
</evidence>
<dbReference type="GO" id="GO:0055085">
    <property type="term" value="P:transmembrane transport"/>
    <property type="evidence" value="ECO:0007669"/>
    <property type="project" value="UniProtKB-ARBA"/>
</dbReference>
<dbReference type="STRING" id="246195.DNO_0456"/>
<sequence length="529" mass="59151">MSLLTIEQLSVYFQNDKTRHGAVEALSLHLDRGEFCALVGESGSGKSVTALSVLRLLPPQTTIYAPDSRIIFDGVDLLTCSEPDLRAIRGRRISMIFQEPMSALNPFMNIGAQLTEAVRAHQPRLAKKVAREKIIALLQRVKIDAPEMMLRRYPHECSGGQLQRIMIAMVLLNQPDILIADEPTTALDVTIQAEILYLLQQLQQELSMAVLLITHDLHLARHYAQRVYVMQAGKLVETGTVAQIFTQPQQDYTRILIKAVPQTAPAPLQNERTILVQAHHVRVDFMQRKFLCSKQRFCALEDVSFTLPAGTTLGVVGESGSGKTTLGKALLQMVPYRGDVFFLEKNIAHLTADERQRLKADRQVVFQDPMRSLSPRLTVGEIVGEGLRVHAPELSAKARRDRVAAALAEVGLTAEMMQRYPHAFSGGQRQRIAIARAMILQPKFIVLDEPTSALDRVIQMKILELLRDLQSKYGLSYLFISHDLAMIRALSHQVLVLQRGKVVERGTTEAIFSAPQMPYTQRLLASALY</sequence>
<dbReference type="GO" id="GO:0015833">
    <property type="term" value="P:peptide transport"/>
    <property type="evidence" value="ECO:0007669"/>
    <property type="project" value="InterPro"/>
</dbReference>
<dbReference type="HOGENOM" id="CLU_000604_86_0_6"/>
<proteinExistence type="inferred from homology"/>
<dbReference type="InterPro" id="IPR013563">
    <property type="entry name" value="Oligopep_ABC_C"/>
</dbReference>
<dbReference type="InterPro" id="IPR017871">
    <property type="entry name" value="ABC_transporter-like_CS"/>
</dbReference>
<accession>A5EVT1</accession>
<dbReference type="InterPro" id="IPR003593">
    <property type="entry name" value="AAA+_ATPase"/>
</dbReference>
<dbReference type="Gene3D" id="3.40.50.300">
    <property type="entry name" value="P-loop containing nucleotide triphosphate hydrolases"/>
    <property type="match status" value="2"/>
</dbReference>
<evidence type="ECO:0000256" key="3">
    <source>
        <dbReference type="ARBA" id="ARBA00022741"/>
    </source>
</evidence>
<name>A5EVT1_DICNV</name>